<evidence type="ECO:0000256" key="7">
    <source>
        <dbReference type="ARBA" id="ARBA00023306"/>
    </source>
</evidence>
<dbReference type="PANTHER" id="PTHR46003:SF3">
    <property type="entry name" value="HOST CELL FACTOR 1"/>
    <property type="match status" value="1"/>
</dbReference>
<reference evidence="10 11" key="1">
    <citation type="submission" date="2019-06" db="EMBL/GenBank/DDBJ databases">
        <title>Draft genomes of female and male turbot (Scophthalmus maximus).</title>
        <authorList>
            <person name="Xu H."/>
            <person name="Xu X.-W."/>
            <person name="Shao C."/>
            <person name="Chen S."/>
        </authorList>
    </citation>
    <scope>NUCLEOTIDE SEQUENCE [LARGE SCALE GENOMIC DNA]</scope>
    <source>
        <strain evidence="10">Ysfricsl-2016a</strain>
        <tissue evidence="10">Blood</tissue>
    </source>
</reference>
<feature type="compositionally biased region" description="Polar residues" evidence="8">
    <location>
        <begin position="898"/>
        <end position="914"/>
    </location>
</feature>
<feature type="compositionally biased region" description="Low complexity" evidence="8">
    <location>
        <begin position="797"/>
        <end position="809"/>
    </location>
</feature>
<proteinExistence type="predicted"/>
<keyword evidence="7" id="KW-0131">Cell cycle</keyword>
<feature type="compositionally biased region" description="Polar residues" evidence="8">
    <location>
        <begin position="1027"/>
        <end position="1046"/>
    </location>
</feature>
<dbReference type="EMBL" id="VEVO01000011">
    <property type="protein sequence ID" value="KAF0035300.1"/>
    <property type="molecule type" value="Genomic_DNA"/>
</dbReference>
<dbReference type="Pfam" id="PF13854">
    <property type="entry name" value="Kelch_HCF"/>
    <property type="match status" value="1"/>
</dbReference>
<evidence type="ECO:0000256" key="2">
    <source>
        <dbReference type="ARBA" id="ARBA00022441"/>
    </source>
</evidence>
<evidence type="ECO:0000256" key="3">
    <source>
        <dbReference type="ARBA" id="ARBA00022553"/>
    </source>
</evidence>
<feature type="domain" description="Host cell factor Kelch-repeats" evidence="9">
    <location>
        <begin position="17"/>
        <end position="361"/>
    </location>
</feature>
<name>A0A6A4STT1_SCOMX</name>
<evidence type="ECO:0000256" key="6">
    <source>
        <dbReference type="ARBA" id="ARBA00023242"/>
    </source>
</evidence>
<evidence type="ECO:0000313" key="10">
    <source>
        <dbReference type="EMBL" id="KAF0035300.1"/>
    </source>
</evidence>
<dbReference type="FunFam" id="2.120.10.80:FF:000015">
    <property type="entry name" value="host cell factor 1 isoform X1"/>
    <property type="match status" value="1"/>
</dbReference>
<evidence type="ECO:0000256" key="8">
    <source>
        <dbReference type="SAM" id="MobiDB-lite"/>
    </source>
</evidence>
<dbReference type="Gene3D" id="2.120.10.80">
    <property type="entry name" value="Kelch-type beta propeller"/>
    <property type="match status" value="2"/>
</dbReference>
<keyword evidence="6" id="KW-0539">Nucleus</keyword>
<dbReference type="SUPFAM" id="SSF117281">
    <property type="entry name" value="Kelch motif"/>
    <property type="match status" value="2"/>
</dbReference>
<feature type="region of interest" description="Disordered" evidence="8">
    <location>
        <begin position="762"/>
        <end position="782"/>
    </location>
</feature>
<evidence type="ECO:0000313" key="11">
    <source>
        <dbReference type="Proteomes" id="UP000438429"/>
    </source>
</evidence>
<feature type="compositionally biased region" description="Polar residues" evidence="8">
    <location>
        <begin position="933"/>
        <end position="949"/>
    </location>
</feature>
<feature type="compositionally biased region" description="Low complexity" evidence="8">
    <location>
        <begin position="920"/>
        <end position="932"/>
    </location>
</feature>
<dbReference type="InterPro" id="IPR059124">
    <property type="entry name" value="Kelch_HCF"/>
</dbReference>
<evidence type="ECO:0000256" key="5">
    <source>
        <dbReference type="ARBA" id="ARBA00022813"/>
    </source>
</evidence>
<dbReference type="PANTHER" id="PTHR46003">
    <property type="entry name" value="HOST CELL FACTOR"/>
    <property type="match status" value="1"/>
</dbReference>
<organism evidence="10 11">
    <name type="scientific">Scophthalmus maximus</name>
    <name type="common">Turbot</name>
    <name type="synonym">Psetta maxima</name>
    <dbReference type="NCBI Taxonomy" id="52904"/>
    <lineage>
        <taxon>Eukaryota</taxon>
        <taxon>Metazoa</taxon>
        <taxon>Chordata</taxon>
        <taxon>Craniata</taxon>
        <taxon>Vertebrata</taxon>
        <taxon>Euteleostomi</taxon>
        <taxon>Actinopterygii</taxon>
        <taxon>Neopterygii</taxon>
        <taxon>Teleostei</taxon>
        <taxon>Neoteleostei</taxon>
        <taxon>Acanthomorphata</taxon>
        <taxon>Carangaria</taxon>
        <taxon>Pleuronectiformes</taxon>
        <taxon>Pleuronectoidei</taxon>
        <taxon>Scophthalmidae</taxon>
        <taxon>Scophthalmus</taxon>
    </lineage>
</organism>
<dbReference type="InterPro" id="IPR043536">
    <property type="entry name" value="HCF1/2"/>
</dbReference>
<dbReference type="AlphaFoldDB" id="A0A6A4STT1"/>
<comment type="subcellular location">
    <subcellularLocation>
        <location evidence="1">Nucleus</location>
    </subcellularLocation>
</comment>
<keyword evidence="3" id="KW-0597">Phosphoprotein</keyword>
<dbReference type="InterPro" id="IPR015915">
    <property type="entry name" value="Kelch-typ_b-propeller"/>
</dbReference>
<dbReference type="GO" id="GO:0003713">
    <property type="term" value="F:transcription coactivator activity"/>
    <property type="evidence" value="ECO:0007669"/>
    <property type="project" value="TreeGrafter"/>
</dbReference>
<accession>A0A6A4STT1</accession>
<dbReference type="Proteomes" id="UP000438429">
    <property type="component" value="Unassembled WGS sequence"/>
</dbReference>
<evidence type="ECO:0000259" key="9">
    <source>
        <dbReference type="Pfam" id="PF13854"/>
    </source>
</evidence>
<feature type="compositionally biased region" description="Low complexity" evidence="8">
    <location>
        <begin position="1051"/>
        <end position="1076"/>
    </location>
</feature>
<dbReference type="FunFam" id="2.120.10.80:FF:000008">
    <property type="entry name" value="host cell factor 1 isoform X1"/>
    <property type="match status" value="1"/>
</dbReference>
<feature type="compositionally biased region" description="Low complexity" evidence="8">
    <location>
        <begin position="959"/>
        <end position="981"/>
    </location>
</feature>
<keyword evidence="5" id="KW-0068">Autocatalytic cleavage</keyword>
<feature type="region of interest" description="Disordered" evidence="8">
    <location>
        <begin position="898"/>
        <end position="1076"/>
    </location>
</feature>
<gene>
    <name evidence="10" type="ORF">F2P81_013058</name>
</gene>
<keyword evidence="2" id="KW-0880">Kelch repeat</keyword>
<keyword evidence="4" id="KW-0677">Repeat</keyword>
<dbReference type="GO" id="GO:0035097">
    <property type="term" value="C:histone methyltransferase complex"/>
    <property type="evidence" value="ECO:0007669"/>
    <property type="project" value="TreeGrafter"/>
</dbReference>
<sequence length="1076" mass="111021">MSAPGSAVSGTTASVLQPRWKRVLGWSGPVPRPRHGHRAVAIKELMVVFGGGNEGIVDELHVYNTATNQWFIPAVRGDIPPGCAAYGFVCDGTRLLVFGGMVEYGKYSNDLYELQASRWEWKKLKAKNPKNGPPPCPRLGHSFSLVGNKCYLFGGLANDSEDPKNNIPRYLNDLYTLELRAGSSVVGWDIPITYGVLPPPRESHTAVVYTEKTSRKSRLIIYGGMSGCRLGDLWTLDIDTLTWNKPSVNGTAPLPRSLHSATTITNKMYVFGGWVPLVMDDVKVATHEKEWKCTNTLACLNLDSMCWETVLMDTLEDNIPRARAGHCAVAINSRLYVWSGRDGYRKAWNNQVCCKDLWYLETERPHAPARVQLVRANTNSLEVSNPATRMLKTAAAQVGTATASSPTNTRPIITVHKSGAVTVAQQAQVVTTVVGGVTKTITLVKSPLTMGGSGTLISNLGKMMSVVQTKPVQTSAITGQASTNPLTQLIQTKGQLPAGTILKLVTSADGKPTTIITTSQAGGTGNKPTILNISGVSPTTTKQGTTIIKTIPMSAIMSQSGATGVTSSAGIKTPITILTTKVMTTGTPGKIITAVPKLASAAGQQGLTQVVLKGAPGQPGTILRTLPMGTVGGVRLVTPVTVSAVKPTVTTLVVKGTTGVTTLGTVTGTVSSSLAGGTVDSSNASLVTPITTLGTIATLSSQVISPAAITVSAAQTSLTSASSLPSSTMTVQNQPTQVTLITTPSGVEAQPVQDLPVSILASPTSEQPSSTEAGAAGEGSGTVTLVCSNPPCETHETGTTNTATTSSATIGGGQVCSNPPCETHETGTTNTATTASSNMSALRVCSNPPCETHETGTTNTATTASSNMGGVPQVCSNPPCETHVTGTTNTATQAASNMNAGQTGTSQSSCSNPPCETHETGTTNTPSTATSSMGSDQTSTPSGQVQRVCSNPPCETHETGTTNTATTATCNMETGEGTAQQTEEESEGTSSTEVASTTATTGTVTNTQGRAITTVTQSTPAPGPSVPSISSITEGGSTAASSTEEPMQTDEAAAAEAAPAEEAATAMETQAEVNAA</sequence>
<feature type="compositionally biased region" description="Polar residues" evidence="8">
    <location>
        <begin position="1006"/>
        <end position="1020"/>
    </location>
</feature>
<comment type="caution">
    <text evidence="10">The sequence shown here is derived from an EMBL/GenBank/DDBJ whole genome shotgun (WGS) entry which is preliminary data.</text>
</comment>
<protein>
    <recommendedName>
        <fullName evidence="9">Host cell factor Kelch-repeats domain-containing protein</fullName>
    </recommendedName>
</protein>
<dbReference type="GO" id="GO:0006338">
    <property type="term" value="P:chromatin remodeling"/>
    <property type="evidence" value="ECO:0007669"/>
    <property type="project" value="TreeGrafter"/>
</dbReference>
<feature type="compositionally biased region" description="Low complexity" evidence="8">
    <location>
        <begin position="988"/>
        <end position="1005"/>
    </location>
</feature>
<evidence type="ECO:0000256" key="4">
    <source>
        <dbReference type="ARBA" id="ARBA00022737"/>
    </source>
</evidence>
<feature type="region of interest" description="Disordered" evidence="8">
    <location>
        <begin position="793"/>
        <end position="812"/>
    </location>
</feature>
<evidence type="ECO:0000256" key="1">
    <source>
        <dbReference type="ARBA" id="ARBA00004123"/>
    </source>
</evidence>
<dbReference type="Gene3D" id="6.10.250.2590">
    <property type="match status" value="1"/>
</dbReference>